<feature type="transmembrane region" description="Helical" evidence="6">
    <location>
        <begin position="454"/>
        <end position="472"/>
    </location>
</feature>
<feature type="transmembrane region" description="Helical" evidence="6">
    <location>
        <begin position="33"/>
        <end position="55"/>
    </location>
</feature>
<feature type="transmembrane region" description="Helical" evidence="6">
    <location>
        <begin position="61"/>
        <end position="83"/>
    </location>
</feature>
<evidence type="ECO:0000256" key="5">
    <source>
        <dbReference type="ARBA" id="ARBA00023136"/>
    </source>
</evidence>
<keyword evidence="3 6" id="KW-0812">Transmembrane</keyword>
<evidence type="ECO:0000256" key="3">
    <source>
        <dbReference type="ARBA" id="ARBA00022692"/>
    </source>
</evidence>
<dbReference type="InterPro" id="IPR002293">
    <property type="entry name" value="AA/rel_permease1"/>
</dbReference>
<protein>
    <submittedName>
        <fullName evidence="7">Amino acid permease</fullName>
    </submittedName>
</protein>
<dbReference type="Proteomes" id="UP000663937">
    <property type="component" value="Chromosome"/>
</dbReference>
<dbReference type="PIRSF" id="PIRSF006060">
    <property type="entry name" value="AA_transporter"/>
    <property type="match status" value="1"/>
</dbReference>
<dbReference type="AlphaFoldDB" id="A0A8A4ZJT1"/>
<dbReference type="Pfam" id="PF13520">
    <property type="entry name" value="AA_permease_2"/>
    <property type="match status" value="1"/>
</dbReference>
<dbReference type="RefSeq" id="WP_227425135.1">
    <property type="nucleotide sequence ID" value="NZ_CP071868.1"/>
</dbReference>
<keyword evidence="8" id="KW-1185">Reference proteome</keyword>
<dbReference type="EMBL" id="CP071868">
    <property type="protein sequence ID" value="QTE30766.1"/>
    <property type="molecule type" value="Genomic_DNA"/>
</dbReference>
<accession>A0A8A4ZJT1</accession>
<dbReference type="KEGG" id="psic:J4E96_07450"/>
<dbReference type="GO" id="GO:0015171">
    <property type="term" value="F:amino acid transmembrane transporter activity"/>
    <property type="evidence" value="ECO:0007669"/>
    <property type="project" value="TreeGrafter"/>
</dbReference>
<proteinExistence type="predicted"/>
<feature type="transmembrane region" description="Helical" evidence="6">
    <location>
        <begin position="372"/>
        <end position="391"/>
    </location>
</feature>
<dbReference type="PANTHER" id="PTHR43243">
    <property type="entry name" value="INNER MEMBRANE TRANSPORTER YGJI-RELATED"/>
    <property type="match status" value="1"/>
</dbReference>
<sequence>MARNWRVKTVEQSIRETDEPGHQLKRNLRTWDLIVFGVGVIVGTGIFVLTGQQAAINAGPAVVLSFLIAGITCAFAALCYAELASAVPVAGSAYTFAYATLGEVVAWIIGWDLLLELMLGAAVVARGWSAYLQSLLNLPSWMAGDEAWPDPAAIIIVLLLALLLVRGSKTASRFTGVLVVVKIAVVLLVIVVGAMHIDTANYSPFIPPAGPAPAGTEGILHQPIVQAFLGLEPTTFGVFGVIAASSVVFFAFIGFDIVATTAEETKNPQRDMPRGILGSLAICTVLYMAVAAVLTGMVPYGELNTGAPLAEAFDAIGITWAAKIIALGAVAGITTVILVLMLGQTRVVFAMARDHLLPAGLARVHPKYGTPWVITAIVATIVALLAGFVPLSALSELVSIGTLFAFVVVCVGVLVLRRTRPELPRRFRTPWVPVVPVLGVLACGWLMLNLPLETWLRFLIWMVIGVAIYLLYGRRHSRFAAGQPAREPAVGDQGIADAVDLPLP</sequence>
<evidence type="ECO:0000256" key="1">
    <source>
        <dbReference type="ARBA" id="ARBA00004141"/>
    </source>
</evidence>
<feature type="transmembrane region" description="Helical" evidence="6">
    <location>
        <begin position="148"/>
        <end position="165"/>
    </location>
</feature>
<evidence type="ECO:0000313" key="8">
    <source>
        <dbReference type="Proteomes" id="UP000663937"/>
    </source>
</evidence>
<dbReference type="PANTHER" id="PTHR43243:SF4">
    <property type="entry name" value="CATIONIC AMINO ACID TRANSPORTER 4"/>
    <property type="match status" value="1"/>
</dbReference>
<feature type="transmembrane region" description="Helical" evidence="6">
    <location>
        <begin position="428"/>
        <end position="448"/>
    </location>
</feature>
<evidence type="ECO:0000256" key="6">
    <source>
        <dbReference type="SAM" id="Phobius"/>
    </source>
</evidence>
<feature type="transmembrane region" description="Helical" evidence="6">
    <location>
        <begin position="177"/>
        <end position="197"/>
    </location>
</feature>
<keyword evidence="4 6" id="KW-1133">Transmembrane helix</keyword>
<dbReference type="GO" id="GO:0016020">
    <property type="term" value="C:membrane"/>
    <property type="evidence" value="ECO:0007669"/>
    <property type="project" value="UniProtKB-SubCell"/>
</dbReference>
<comment type="subcellular location">
    <subcellularLocation>
        <location evidence="1">Membrane</location>
        <topology evidence="1">Multi-pass membrane protein</topology>
    </subcellularLocation>
</comment>
<keyword evidence="2" id="KW-0813">Transport</keyword>
<gene>
    <name evidence="7" type="ORF">J4E96_07450</name>
</gene>
<evidence type="ECO:0000256" key="4">
    <source>
        <dbReference type="ARBA" id="ARBA00022989"/>
    </source>
</evidence>
<reference evidence="7" key="1">
    <citation type="submission" date="2021-03" db="EMBL/GenBank/DDBJ databases">
        <title>Pengzhenrongella sicca gen. nov., sp. nov., a new member of suborder Micrococcineae isolated from High-Arctic tundra soil.</title>
        <authorList>
            <person name="Peng F."/>
        </authorList>
    </citation>
    <scope>NUCLEOTIDE SEQUENCE</scope>
    <source>
        <strain evidence="7">LRZ-2</strain>
    </source>
</reference>
<evidence type="ECO:0000313" key="7">
    <source>
        <dbReference type="EMBL" id="QTE30766.1"/>
    </source>
</evidence>
<evidence type="ECO:0000256" key="2">
    <source>
        <dbReference type="ARBA" id="ARBA00022448"/>
    </source>
</evidence>
<name>A0A8A4ZJT1_9MICO</name>
<feature type="transmembrane region" description="Helical" evidence="6">
    <location>
        <begin position="397"/>
        <end position="416"/>
    </location>
</feature>
<feature type="transmembrane region" description="Helical" evidence="6">
    <location>
        <begin position="236"/>
        <end position="255"/>
    </location>
</feature>
<organism evidence="7 8">
    <name type="scientific">Pengzhenrongella sicca</name>
    <dbReference type="NCBI Taxonomy" id="2819238"/>
    <lineage>
        <taxon>Bacteria</taxon>
        <taxon>Bacillati</taxon>
        <taxon>Actinomycetota</taxon>
        <taxon>Actinomycetes</taxon>
        <taxon>Micrococcales</taxon>
        <taxon>Pengzhenrongella</taxon>
    </lineage>
</organism>
<feature type="transmembrane region" description="Helical" evidence="6">
    <location>
        <begin position="320"/>
        <end position="343"/>
    </location>
</feature>
<keyword evidence="5 6" id="KW-0472">Membrane</keyword>
<feature type="transmembrane region" description="Helical" evidence="6">
    <location>
        <begin position="276"/>
        <end position="300"/>
    </location>
</feature>
<dbReference type="Gene3D" id="1.20.1740.10">
    <property type="entry name" value="Amino acid/polyamine transporter I"/>
    <property type="match status" value="1"/>
</dbReference>